<dbReference type="EMBL" id="JAMKOV010000098">
    <property type="protein sequence ID" value="KAI8033829.1"/>
    <property type="molecule type" value="Genomic_DNA"/>
</dbReference>
<accession>A0A9Q0BJL3</accession>
<proteinExistence type="predicted"/>
<name>A0A9Q0BJL3_9MUSC</name>
<gene>
    <name evidence="2" type="ORF">M5D96_013413</name>
</gene>
<feature type="region of interest" description="Disordered" evidence="1">
    <location>
        <begin position="1"/>
        <end position="27"/>
    </location>
</feature>
<keyword evidence="3" id="KW-1185">Reference proteome</keyword>
<evidence type="ECO:0000313" key="2">
    <source>
        <dbReference type="EMBL" id="KAI8033829.1"/>
    </source>
</evidence>
<sequence>MPDAEQLPEGWEKRTSRSTGMKCRCPL</sequence>
<evidence type="ECO:0000256" key="1">
    <source>
        <dbReference type="SAM" id="MobiDB-lite"/>
    </source>
</evidence>
<comment type="caution">
    <text evidence="2">The sequence shown here is derived from an EMBL/GenBank/DDBJ whole genome shotgun (WGS) entry which is preliminary data.</text>
</comment>
<dbReference type="Gene3D" id="2.20.70.10">
    <property type="match status" value="1"/>
</dbReference>
<organism evidence="2 3">
    <name type="scientific">Drosophila gunungcola</name>
    <name type="common">fruit fly</name>
    <dbReference type="NCBI Taxonomy" id="103775"/>
    <lineage>
        <taxon>Eukaryota</taxon>
        <taxon>Metazoa</taxon>
        <taxon>Ecdysozoa</taxon>
        <taxon>Arthropoda</taxon>
        <taxon>Hexapoda</taxon>
        <taxon>Insecta</taxon>
        <taxon>Pterygota</taxon>
        <taxon>Neoptera</taxon>
        <taxon>Endopterygota</taxon>
        <taxon>Diptera</taxon>
        <taxon>Brachycera</taxon>
        <taxon>Muscomorpha</taxon>
        <taxon>Ephydroidea</taxon>
        <taxon>Drosophilidae</taxon>
        <taxon>Drosophila</taxon>
        <taxon>Sophophora</taxon>
    </lineage>
</organism>
<reference evidence="2" key="1">
    <citation type="journal article" date="2023" name="Genome Biol. Evol.">
        <title>Long-read-based Genome Assembly of Drosophila gunungcola Reveals Fewer Chemosensory Genes in Flower-breeding Species.</title>
        <authorList>
            <person name="Negi A."/>
            <person name="Liao B.Y."/>
            <person name="Yeh S.D."/>
        </authorList>
    </citation>
    <scope>NUCLEOTIDE SEQUENCE</scope>
    <source>
        <strain evidence="2">Sukarami</strain>
    </source>
</reference>
<evidence type="ECO:0000313" key="3">
    <source>
        <dbReference type="Proteomes" id="UP001059596"/>
    </source>
</evidence>
<dbReference type="Proteomes" id="UP001059596">
    <property type="component" value="Unassembled WGS sequence"/>
</dbReference>
<dbReference type="AlphaFoldDB" id="A0A9Q0BJL3"/>
<protein>
    <submittedName>
        <fullName evidence="2">Uncharacterized protein</fullName>
    </submittedName>
</protein>